<dbReference type="InterPro" id="IPR050445">
    <property type="entry name" value="Bact_polysacc_biosynth/exp"/>
</dbReference>
<keyword evidence="9" id="KW-1185">Reference proteome</keyword>
<dbReference type="RefSeq" id="WP_189048410.1">
    <property type="nucleotide sequence ID" value="NZ_BMJQ01000009.1"/>
</dbReference>
<evidence type="ECO:0000256" key="1">
    <source>
        <dbReference type="ARBA" id="ARBA00004651"/>
    </source>
</evidence>
<proteinExistence type="predicted"/>
<comment type="subcellular location">
    <subcellularLocation>
        <location evidence="1">Cell membrane</location>
        <topology evidence="1">Multi-pass membrane protein</topology>
    </subcellularLocation>
</comment>
<name>A0A8J2YVK7_9PROT</name>
<comment type="caution">
    <text evidence="8">The sequence shown here is derived from an EMBL/GenBank/DDBJ whole genome shotgun (WGS) entry which is preliminary data.</text>
</comment>
<organism evidence="8 9">
    <name type="scientific">Aliidongia dinghuensis</name>
    <dbReference type="NCBI Taxonomy" id="1867774"/>
    <lineage>
        <taxon>Bacteria</taxon>
        <taxon>Pseudomonadati</taxon>
        <taxon>Pseudomonadota</taxon>
        <taxon>Alphaproteobacteria</taxon>
        <taxon>Rhodospirillales</taxon>
        <taxon>Dongiaceae</taxon>
        <taxon>Aliidongia</taxon>
    </lineage>
</organism>
<dbReference type="AlphaFoldDB" id="A0A8J2YVK7"/>
<evidence type="ECO:0000256" key="5">
    <source>
        <dbReference type="ARBA" id="ARBA00023136"/>
    </source>
</evidence>
<keyword evidence="2" id="KW-1003">Cell membrane</keyword>
<keyword evidence="5 6" id="KW-0472">Membrane</keyword>
<dbReference type="InterPro" id="IPR003856">
    <property type="entry name" value="LPS_length_determ_N"/>
</dbReference>
<evidence type="ECO:0000313" key="9">
    <source>
        <dbReference type="Proteomes" id="UP000646365"/>
    </source>
</evidence>
<reference evidence="8" key="2">
    <citation type="submission" date="2020-09" db="EMBL/GenBank/DDBJ databases">
        <authorList>
            <person name="Sun Q."/>
            <person name="Zhou Y."/>
        </authorList>
    </citation>
    <scope>NUCLEOTIDE SEQUENCE</scope>
    <source>
        <strain evidence="8">CGMCC 1.15725</strain>
    </source>
</reference>
<evidence type="ECO:0000256" key="3">
    <source>
        <dbReference type="ARBA" id="ARBA00022692"/>
    </source>
</evidence>
<protein>
    <recommendedName>
        <fullName evidence="7">Polysaccharide chain length determinant N-terminal domain-containing protein</fullName>
    </recommendedName>
</protein>
<sequence>MSDIAQPGLVDVEGVGALGQRLGRYIRWIIAFSLVGLLVGILVLVFVPAKYEAVAVVAPPIDRSGAKVRGDVSTSSPTGLLAGLAGAQSAPPVLQRFEQTLHSRRLADELIKDGSLAHKIFAGQWDAQSQTWVKPTGLLASVHEFILRLLHRPTDTTPTAWHLEDFLGRYIVVTPLPRSSAFQIKYSCPERDFCLELLRTVVENADGLIRQDVIEHDRSYSSFIAARMQSVTDVVDRQVLTNLLSDIRRDEMLADSGVNYSMDLVDGPSVSSLPTEPRIGLTLALGLFGGLMLSTIGVLVYESLGLEALISHLRR</sequence>
<dbReference type="PANTHER" id="PTHR32309:SF13">
    <property type="entry name" value="FERRIC ENTEROBACTIN TRANSPORT PROTEIN FEPE"/>
    <property type="match status" value="1"/>
</dbReference>
<dbReference type="EMBL" id="BMJQ01000009">
    <property type="protein sequence ID" value="GGF27521.1"/>
    <property type="molecule type" value="Genomic_DNA"/>
</dbReference>
<dbReference type="GO" id="GO:0005886">
    <property type="term" value="C:plasma membrane"/>
    <property type="evidence" value="ECO:0007669"/>
    <property type="project" value="UniProtKB-SubCell"/>
</dbReference>
<reference evidence="8" key="1">
    <citation type="journal article" date="2014" name="Int. J. Syst. Evol. Microbiol.">
        <title>Complete genome sequence of Corynebacterium casei LMG S-19264T (=DSM 44701T), isolated from a smear-ripened cheese.</title>
        <authorList>
            <consortium name="US DOE Joint Genome Institute (JGI-PGF)"/>
            <person name="Walter F."/>
            <person name="Albersmeier A."/>
            <person name="Kalinowski J."/>
            <person name="Ruckert C."/>
        </authorList>
    </citation>
    <scope>NUCLEOTIDE SEQUENCE</scope>
    <source>
        <strain evidence="8">CGMCC 1.15725</strain>
    </source>
</reference>
<accession>A0A8J2YVK7</accession>
<dbReference type="PANTHER" id="PTHR32309">
    <property type="entry name" value="TYROSINE-PROTEIN KINASE"/>
    <property type="match status" value="1"/>
</dbReference>
<keyword evidence="4 6" id="KW-1133">Transmembrane helix</keyword>
<feature type="transmembrane region" description="Helical" evidence="6">
    <location>
        <begin position="279"/>
        <end position="301"/>
    </location>
</feature>
<feature type="domain" description="Polysaccharide chain length determinant N-terminal" evidence="7">
    <location>
        <begin position="20"/>
        <end position="113"/>
    </location>
</feature>
<evidence type="ECO:0000259" key="7">
    <source>
        <dbReference type="Pfam" id="PF02706"/>
    </source>
</evidence>
<evidence type="ECO:0000256" key="4">
    <source>
        <dbReference type="ARBA" id="ARBA00022989"/>
    </source>
</evidence>
<dbReference type="GO" id="GO:0004713">
    <property type="term" value="F:protein tyrosine kinase activity"/>
    <property type="evidence" value="ECO:0007669"/>
    <property type="project" value="TreeGrafter"/>
</dbReference>
<gene>
    <name evidence="8" type="ORF">GCM10011611_36930</name>
</gene>
<evidence type="ECO:0000256" key="2">
    <source>
        <dbReference type="ARBA" id="ARBA00022475"/>
    </source>
</evidence>
<keyword evidence="3 6" id="KW-0812">Transmembrane</keyword>
<evidence type="ECO:0000256" key="6">
    <source>
        <dbReference type="SAM" id="Phobius"/>
    </source>
</evidence>
<dbReference type="Proteomes" id="UP000646365">
    <property type="component" value="Unassembled WGS sequence"/>
</dbReference>
<feature type="transmembrane region" description="Helical" evidence="6">
    <location>
        <begin position="25"/>
        <end position="47"/>
    </location>
</feature>
<evidence type="ECO:0000313" key="8">
    <source>
        <dbReference type="EMBL" id="GGF27521.1"/>
    </source>
</evidence>
<dbReference type="Pfam" id="PF02706">
    <property type="entry name" value="Wzz"/>
    <property type="match status" value="1"/>
</dbReference>